<dbReference type="AlphaFoldDB" id="A0A450TUI6"/>
<dbReference type="EMBL" id="CAADFA010000656">
    <property type="protein sequence ID" value="VFJ72504.1"/>
    <property type="molecule type" value="Genomic_DNA"/>
</dbReference>
<protein>
    <submittedName>
        <fullName evidence="1">Uncharacterized protein</fullName>
    </submittedName>
</protein>
<proteinExistence type="predicted"/>
<gene>
    <name evidence="2" type="ORF">BECKFM1743A_GA0114220_106701</name>
    <name evidence="3" type="ORF">BECKFM1743B_GA0114221_106661</name>
    <name evidence="1" type="ORF">BECKFM1743C_GA0114222_106561</name>
</gene>
<evidence type="ECO:0000313" key="2">
    <source>
        <dbReference type="EMBL" id="VFJ72845.1"/>
    </source>
</evidence>
<organism evidence="1">
    <name type="scientific">Candidatus Kentrum sp. FM</name>
    <dbReference type="NCBI Taxonomy" id="2126340"/>
    <lineage>
        <taxon>Bacteria</taxon>
        <taxon>Pseudomonadati</taxon>
        <taxon>Pseudomonadota</taxon>
        <taxon>Gammaproteobacteria</taxon>
        <taxon>Candidatus Kentrum</taxon>
    </lineage>
</organism>
<evidence type="ECO:0000313" key="1">
    <source>
        <dbReference type="EMBL" id="VFJ72504.1"/>
    </source>
</evidence>
<name>A0A450TUI6_9GAMM</name>
<reference evidence="1" key="1">
    <citation type="submission" date="2019-02" db="EMBL/GenBank/DDBJ databases">
        <authorList>
            <person name="Gruber-Vodicka R. H."/>
            <person name="Seah K. B. B."/>
        </authorList>
    </citation>
    <scope>NUCLEOTIDE SEQUENCE</scope>
    <source>
        <strain evidence="2">BECK_BZ163</strain>
        <strain evidence="3">BECK_BZ164</strain>
        <strain evidence="1">BECK_BZ165</strain>
    </source>
</reference>
<evidence type="ECO:0000313" key="3">
    <source>
        <dbReference type="EMBL" id="VFK20054.1"/>
    </source>
</evidence>
<dbReference type="EMBL" id="CAADFL010000666">
    <property type="protein sequence ID" value="VFK20054.1"/>
    <property type="molecule type" value="Genomic_DNA"/>
</dbReference>
<accession>A0A450TUI6</accession>
<dbReference type="EMBL" id="CAADEZ010000670">
    <property type="protein sequence ID" value="VFJ72845.1"/>
    <property type="molecule type" value="Genomic_DNA"/>
</dbReference>
<sequence length="313" mass="34876">MSKNQMPRPPEPIVPDPNWPYYELHLSVKKAIYSLPSGFKSVLNIDGVLATDLFAFNSSLGATIEQQVVDSLNRLRSVWDPDQKYALYAFERQSQTFPDVVLRASAPGVEASVILGIELKGWYVLAKEKEPSFRYKVTPSVCAPADLLVMVPWALANVISGSPIVFEPFVMGARHAAEYRNWYWAHKRRGVSDRGIHLSSVEQYYPTKSDMISDRPASDSGGNFGRLARAGVMEGYIAKLFEEKLAGIRLSAWQQFFSIFTENVSSDEIDSALERIAKNAAASVSDVKTASELAKKFREIAALIDGAYLRDKK</sequence>